<gene>
    <name evidence="1" type="ORF">A4G17_06170</name>
    <name evidence="2" type="ORF">EDC49_0934</name>
</gene>
<evidence type="ECO:0000313" key="2">
    <source>
        <dbReference type="EMBL" id="RPE96539.1"/>
    </source>
</evidence>
<protein>
    <submittedName>
        <fullName evidence="2">NlpE-like protein</fullName>
    </submittedName>
</protein>
<reference evidence="1 4" key="1">
    <citation type="submission" date="2016-03" db="EMBL/GenBank/DDBJ databases">
        <authorList>
            <person name="Hansen M.J."/>
            <person name="Bojesen A.M."/>
            <person name="Planet P."/>
        </authorList>
    </citation>
    <scope>NUCLEOTIDE SEQUENCE [LARGE SCALE GENOMIC DNA]</scope>
    <source>
        <strain evidence="1 4">HPA 21</strain>
    </source>
</reference>
<dbReference type="EMBL" id="CP015029">
    <property type="protein sequence ID" value="QIM65048.1"/>
    <property type="molecule type" value="Genomic_DNA"/>
</dbReference>
<dbReference type="AlphaFoldDB" id="A0AAE6X5J9"/>
<dbReference type="Gene3D" id="2.40.128.640">
    <property type="match status" value="1"/>
</dbReference>
<evidence type="ECO:0000313" key="4">
    <source>
        <dbReference type="Proteomes" id="UP000502287"/>
    </source>
</evidence>
<keyword evidence="3" id="KW-1185">Reference proteome</keyword>
<accession>A0AAE6X5J9</accession>
<dbReference type="InterPro" id="IPR007298">
    <property type="entry name" value="Cu-R_lipoprotein_NlpE"/>
</dbReference>
<dbReference type="PROSITE" id="PS51257">
    <property type="entry name" value="PROKAR_LIPOPROTEIN"/>
    <property type="match status" value="1"/>
</dbReference>
<evidence type="ECO:0000313" key="1">
    <source>
        <dbReference type="EMBL" id="QIM65048.1"/>
    </source>
</evidence>
<dbReference type="RefSeq" id="WP_123956429.1">
    <property type="nucleotide sequence ID" value="NZ_CP015029.1"/>
</dbReference>
<organism evidence="1 4">
    <name type="scientific">Frederiksenia canicola</name>
    <dbReference type="NCBI Taxonomy" id="123824"/>
    <lineage>
        <taxon>Bacteria</taxon>
        <taxon>Pseudomonadati</taxon>
        <taxon>Pseudomonadota</taxon>
        <taxon>Gammaproteobacteria</taxon>
        <taxon>Pasteurellales</taxon>
        <taxon>Pasteurellaceae</taxon>
        <taxon>Frederiksenia</taxon>
    </lineage>
</organism>
<dbReference type="EMBL" id="RKQT01000001">
    <property type="protein sequence ID" value="RPE96539.1"/>
    <property type="molecule type" value="Genomic_DNA"/>
</dbReference>
<sequence>MKKFALIAITTLLGACSLQSQKTVSGIYQGTLPCSDCEKIQAKLTLNHDKTYQYSTIYFKNKKQHLFVEKGLYTWDDQKENVIRLSNSGNLALQVNQDYVELCDSQGNVAKNQNNYKLYKMK</sequence>
<proteinExistence type="predicted"/>
<reference evidence="2 3" key="2">
    <citation type="submission" date="2018-11" db="EMBL/GenBank/DDBJ databases">
        <title>Genomic Encyclopedia of Type Strains, Phase IV (KMG-IV): sequencing the most valuable type-strain genomes for metagenomic binning, comparative biology and taxonomic classification.</title>
        <authorList>
            <person name="Goeker M."/>
        </authorList>
    </citation>
    <scope>NUCLEOTIDE SEQUENCE [LARGE SCALE GENOMIC DNA]</scope>
    <source>
        <strain evidence="2 3">DSM 25797</strain>
    </source>
</reference>
<evidence type="ECO:0000313" key="3">
    <source>
        <dbReference type="Proteomes" id="UP000276901"/>
    </source>
</evidence>
<dbReference type="Proteomes" id="UP000502287">
    <property type="component" value="Chromosome"/>
</dbReference>
<dbReference type="Proteomes" id="UP000276901">
    <property type="component" value="Unassembled WGS sequence"/>
</dbReference>
<dbReference type="KEGG" id="fcl:A4G17_06170"/>
<name>A0AAE6X5J9_9PAST</name>
<dbReference type="Pfam" id="PF04170">
    <property type="entry name" value="NlpE"/>
    <property type="match status" value="1"/>
</dbReference>